<reference evidence="2 3" key="1">
    <citation type="submission" date="2024-09" db="EMBL/GenBank/DDBJ databases">
        <authorList>
            <person name="Sun Q."/>
            <person name="Mori K."/>
        </authorList>
    </citation>
    <scope>NUCLEOTIDE SEQUENCE [LARGE SCALE GENOMIC DNA]</scope>
    <source>
        <strain evidence="2 3">CCM 4839</strain>
    </source>
</reference>
<dbReference type="Proteomes" id="UP001589818">
    <property type="component" value="Unassembled WGS sequence"/>
</dbReference>
<evidence type="ECO:0000313" key="2">
    <source>
        <dbReference type="EMBL" id="MFC0394232.1"/>
    </source>
</evidence>
<proteinExistence type="predicted"/>
<dbReference type="PANTHER" id="PTHR36832">
    <property type="entry name" value="SLR1174 PROTEIN-RELATED"/>
    <property type="match status" value="1"/>
</dbReference>
<organism evidence="2 3">
    <name type="scientific">Paenibacillus mendelii</name>
    <dbReference type="NCBI Taxonomy" id="206163"/>
    <lineage>
        <taxon>Bacteria</taxon>
        <taxon>Bacillati</taxon>
        <taxon>Bacillota</taxon>
        <taxon>Bacilli</taxon>
        <taxon>Bacillales</taxon>
        <taxon>Paenibacillaceae</taxon>
        <taxon>Paenibacillus</taxon>
    </lineage>
</organism>
<dbReference type="EMBL" id="JBHLVF010000041">
    <property type="protein sequence ID" value="MFC0394232.1"/>
    <property type="molecule type" value="Genomic_DNA"/>
</dbReference>
<keyword evidence="1" id="KW-1133">Transmembrane helix</keyword>
<name>A0ABV6JEU5_9BACL</name>
<feature type="transmembrane region" description="Helical" evidence="1">
    <location>
        <begin position="227"/>
        <end position="248"/>
    </location>
</feature>
<keyword evidence="1" id="KW-0812">Transmembrane</keyword>
<keyword evidence="3" id="KW-1185">Reference proteome</keyword>
<feature type="transmembrane region" description="Helical" evidence="1">
    <location>
        <begin position="109"/>
        <end position="127"/>
    </location>
</feature>
<dbReference type="PANTHER" id="PTHR36832:SF1">
    <property type="entry name" value="SLR1174 PROTEIN"/>
    <property type="match status" value="1"/>
</dbReference>
<accession>A0ABV6JEU5</accession>
<gene>
    <name evidence="2" type="ORF">ACFFJ8_23055</name>
</gene>
<sequence>MLSLTVARKAYAQNLLYRSAHIMRTIASIAIGYVYACIWIGVGDNQSLGQYGMYGMLSYIAFNQACLWTIFTTNSLGIDGLVRTGQISVELMRPLPFFTYMASKEFGKIYYQFLYATIPIYLVYMLLLGIRIPERPETWLWTLLAIFFGAYISMCISYVIGVVALWTTESRWLGSLNWSVSSLLSGFFIPIEWLPGWLRPISMFSPYPCLQYIPTRLYMEMNGPSTLIISASWSIALTLLSIALTRILRRRLEVQGG</sequence>
<dbReference type="RefSeq" id="WP_204815390.1">
    <property type="nucleotide sequence ID" value="NZ_JANHOF010000001.1"/>
</dbReference>
<evidence type="ECO:0000313" key="3">
    <source>
        <dbReference type="Proteomes" id="UP001589818"/>
    </source>
</evidence>
<keyword evidence="1" id="KW-0472">Membrane</keyword>
<feature type="transmembrane region" description="Helical" evidence="1">
    <location>
        <begin position="178"/>
        <end position="198"/>
    </location>
</feature>
<evidence type="ECO:0000256" key="1">
    <source>
        <dbReference type="SAM" id="Phobius"/>
    </source>
</evidence>
<dbReference type="InterPro" id="IPR010390">
    <property type="entry name" value="ABC-2_transporter-like"/>
</dbReference>
<protein>
    <submittedName>
        <fullName evidence="2">ABC transporter permease</fullName>
    </submittedName>
</protein>
<dbReference type="Pfam" id="PF06182">
    <property type="entry name" value="ABC2_membrane_6"/>
    <property type="match status" value="1"/>
</dbReference>
<feature type="transmembrane region" description="Helical" evidence="1">
    <location>
        <begin position="139"/>
        <end position="166"/>
    </location>
</feature>
<comment type="caution">
    <text evidence="2">The sequence shown here is derived from an EMBL/GenBank/DDBJ whole genome shotgun (WGS) entry which is preliminary data.</text>
</comment>
<feature type="transmembrane region" description="Helical" evidence="1">
    <location>
        <begin position="21"/>
        <end position="42"/>
    </location>
</feature>
<feature type="transmembrane region" description="Helical" evidence="1">
    <location>
        <begin position="48"/>
        <end position="71"/>
    </location>
</feature>